<dbReference type="Proteomes" id="UP000640786">
    <property type="component" value="Unassembled WGS sequence"/>
</dbReference>
<gene>
    <name evidence="3" type="ORF">H9650_08450</name>
</gene>
<dbReference type="InterPro" id="IPR025889">
    <property type="entry name" value="GSP17M-like_dom"/>
</dbReference>
<evidence type="ECO:0000259" key="2">
    <source>
        <dbReference type="Pfam" id="PF11181"/>
    </source>
</evidence>
<feature type="region of interest" description="Disordered" evidence="1">
    <location>
        <begin position="219"/>
        <end position="283"/>
    </location>
</feature>
<organism evidence="3 4">
    <name type="scientific">Psychrobacillus faecigallinarum</name>
    <dbReference type="NCBI Taxonomy" id="2762235"/>
    <lineage>
        <taxon>Bacteria</taxon>
        <taxon>Bacillati</taxon>
        <taxon>Bacillota</taxon>
        <taxon>Bacilli</taxon>
        <taxon>Bacillales</taxon>
        <taxon>Bacillaceae</taxon>
        <taxon>Psychrobacillus</taxon>
    </lineage>
</organism>
<evidence type="ECO:0000313" key="4">
    <source>
        <dbReference type="Proteomes" id="UP000640786"/>
    </source>
</evidence>
<name>A0ABR8R8M8_9BACI</name>
<sequence>MNLNSNRRIEIARTEEEMYEKLEALQKQGFEESDIHVISSESSDLNALSRHSEVSTHEAGTFMDKFKSWFTGESAIVEGLKKLDLNEEEAEQYAREVSSGSIVLYTDSDTLDEGYLNNAADSEVAATTEYTDTIGTDVVQNRFTEGEAPISDYAKESGFTPSTNEVVNKTDGRLDEQQDKFARGETFATDPLLARDENHFGHTMQEDELVQNKRPTIDESVTMEEKTYGAHSPGADPNLGPAAFSDDEVEIDEEERRINKQQREEELERQQKLDETSPINRLY</sequence>
<protein>
    <submittedName>
        <fullName evidence="3">General stress protein</fullName>
    </submittedName>
</protein>
<reference evidence="3 4" key="1">
    <citation type="submission" date="2020-08" db="EMBL/GenBank/DDBJ databases">
        <title>A Genomic Blueprint of the Chicken Gut Microbiome.</title>
        <authorList>
            <person name="Gilroy R."/>
            <person name="Ravi A."/>
            <person name="Getino M."/>
            <person name="Pursley I."/>
            <person name="Horton D.L."/>
            <person name="Alikhan N.-F."/>
            <person name="Baker D."/>
            <person name="Gharbi K."/>
            <person name="Hall N."/>
            <person name="Watson M."/>
            <person name="Adriaenssens E.M."/>
            <person name="Foster-Nyarko E."/>
            <person name="Jarju S."/>
            <person name="Secka A."/>
            <person name="Antonio M."/>
            <person name="Oren A."/>
            <person name="Chaudhuri R."/>
            <person name="La Ragione R.M."/>
            <person name="Hildebrand F."/>
            <person name="Pallen M.J."/>
        </authorList>
    </citation>
    <scope>NUCLEOTIDE SEQUENCE [LARGE SCALE GENOMIC DNA]</scope>
    <source>
        <strain evidence="3 4">Sa2BUA9</strain>
    </source>
</reference>
<evidence type="ECO:0000256" key="1">
    <source>
        <dbReference type="SAM" id="MobiDB-lite"/>
    </source>
</evidence>
<accession>A0ABR8R8M8</accession>
<feature type="domain" description="General stress protein 17M-like" evidence="2">
    <location>
        <begin position="9"/>
        <end position="100"/>
    </location>
</feature>
<dbReference type="RefSeq" id="WP_191696997.1">
    <property type="nucleotide sequence ID" value="NZ_JACSQO010000003.1"/>
</dbReference>
<dbReference type="Pfam" id="PF11181">
    <property type="entry name" value="YflT"/>
    <property type="match status" value="1"/>
</dbReference>
<dbReference type="EMBL" id="JACSQO010000003">
    <property type="protein sequence ID" value="MBD7944147.1"/>
    <property type="molecule type" value="Genomic_DNA"/>
</dbReference>
<feature type="compositionally biased region" description="Basic and acidic residues" evidence="1">
    <location>
        <begin position="254"/>
        <end position="275"/>
    </location>
</feature>
<comment type="caution">
    <text evidence="3">The sequence shown here is derived from an EMBL/GenBank/DDBJ whole genome shotgun (WGS) entry which is preliminary data.</text>
</comment>
<proteinExistence type="predicted"/>
<keyword evidence="4" id="KW-1185">Reference proteome</keyword>
<evidence type="ECO:0000313" key="3">
    <source>
        <dbReference type="EMBL" id="MBD7944147.1"/>
    </source>
</evidence>